<reference evidence="1" key="1">
    <citation type="journal article" date="2014" name="Front. Microbiol.">
        <title>High frequency of phylogenetically diverse reductive dehalogenase-homologous genes in deep subseafloor sedimentary metagenomes.</title>
        <authorList>
            <person name="Kawai M."/>
            <person name="Futagami T."/>
            <person name="Toyoda A."/>
            <person name="Takaki Y."/>
            <person name="Nishi S."/>
            <person name="Hori S."/>
            <person name="Arai W."/>
            <person name="Tsubouchi T."/>
            <person name="Morono Y."/>
            <person name="Uchiyama I."/>
            <person name="Ito T."/>
            <person name="Fujiyama A."/>
            <person name="Inagaki F."/>
            <person name="Takami H."/>
        </authorList>
    </citation>
    <scope>NUCLEOTIDE SEQUENCE</scope>
    <source>
        <strain evidence="1">Expedition CK06-06</strain>
    </source>
</reference>
<dbReference type="AlphaFoldDB" id="X1HSW4"/>
<protein>
    <submittedName>
        <fullName evidence="1">Uncharacterized protein</fullName>
    </submittedName>
</protein>
<proteinExistence type="predicted"/>
<sequence>MFLTFGERRAALFSAEREVGLTAQLALFAAAVGEEDREAAWAARGMERATATGQHFFWAALARHAIPKRILEDRYDEAFELGMRAGHMIAAADEIRHLGRDMLTEGFTVEGALGPKPSSKWDQAEYWAAILTLLPTGFRLAGLAIQDMDAARGHAQRIIAICGDVSDDASNEGRWQTAAQILENAFSPEDSYDALAGRGRELFQTEDRVLAVLAYLGASLQENVLPEKALASHLSIVPMAQRLMGSTLNRRVLWPFVIDYWRAKF</sequence>
<gene>
    <name evidence="1" type="ORF">S03H2_47629</name>
</gene>
<comment type="caution">
    <text evidence="1">The sequence shown here is derived from an EMBL/GenBank/DDBJ whole genome shotgun (WGS) entry which is preliminary data.</text>
</comment>
<name>X1HSW4_9ZZZZ</name>
<organism evidence="1">
    <name type="scientific">marine sediment metagenome</name>
    <dbReference type="NCBI Taxonomy" id="412755"/>
    <lineage>
        <taxon>unclassified sequences</taxon>
        <taxon>metagenomes</taxon>
        <taxon>ecological metagenomes</taxon>
    </lineage>
</organism>
<accession>X1HSW4</accession>
<feature type="non-terminal residue" evidence="1">
    <location>
        <position position="265"/>
    </location>
</feature>
<evidence type="ECO:0000313" key="1">
    <source>
        <dbReference type="EMBL" id="GAH73261.1"/>
    </source>
</evidence>
<dbReference type="EMBL" id="BARU01029982">
    <property type="protein sequence ID" value="GAH73261.1"/>
    <property type="molecule type" value="Genomic_DNA"/>
</dbReference>